<evidence type="ECO:0000313" key="1">
    <source>
        <dbReference type="EMBL" id="KAB2594415.1"/>
    </source>
</evidence>
<organism evidence="1 2">
    <name type="scientific">Streptomyces arboris</name>
    <dbReference type="NCBI Taxonomy" id="2600619"/>
    <lineage>
        <taxon>Bacteria</taxon>
        <taxon>Bacillati</taxon>
        <taxon>Actinomycetota</taxon>
        <taxon>Actinomycetes</taxon>
        <taxon>Kitasatosporales</taxon>
        <taxon>Streptomycetaceae</taxon>
        <taxon>Streptomyces</taxon>
    </lineage>
</organism>
<dbReference type="EMBL" id="VYUA01000001">
    <property type="protein sequence ID" value="KAB2594415.1"/>
    <property type="molecule type" value="Genomic_DNA"/>
</dbReference>
<dbReference type="AlphaFoldDB" id="A0A5N5EU77"/>
<sequence length="151" mass="15964">MAWDEWEQIKAGVADRGATDMQINHVPVELGATASTVTGGLKSSKKAWLTAGERVGSLRKKVGTALAELEDGQAGVGSGGGCLSAVAQAELYASWKRYAENVGKRCASLQGVLSQVGHDQLKTDEAVKTEMDRIKRKYADTDTIGGQAKGR</sequence>
<accession>A0A5N5EU77</accession>
<evidence type="ECO:0000313" key="2">
    <source>
        <dbReference type="Proteomes" id="UP000326907"/>
    </source>
</evidence>
<protein>
    <submittedName>
        <fullName evidence="1">Uncharacterized protein</fullName>
    </submittedName>
</protein>
<name>A0A5N5EU77_9ACTN</name>
<reference evidence="1 2" key="1">
    <citation type="submission" date="2019-09" db="EMBL/GenBank/DDBJ databases">
        <authorList>
            <person name="Liu P."/>
        </authorList>
    </citation>
    <scope>NUCLEOTIDE SEQUENCE [LARGE SCALE GENOMIC DNA]</scope>
    <source>
        <strain evidence="1 2">TRM68085</strain>
    </source>
</reference>
<dbReference type="Proteomes" id="UP000326907">
    <property type="component" value="Unassembled WGS sequence"/>
</dbReference>
<keyword evidence="2" id="KW-1185">Reference proteome</keyword>
<dbReference type="RefSeq" id="WP_151508612.1">
    <property type="nucleotide sequence ID" value="NZ_VYUA01000001.1"/>
</dbReference>
<gene>
    <name evidence="1" type="ORF">F5983_01390</name>
</gene>
<comment type="caution">
    <text evidence="1">The sequence shown here is derived from an EMBL/GenBank/DDBJ whole genome shotgun (WGS) entry which is preliminary data.</text>
</comment>
<proteinExistence type="predicted"/>